<dbReference type="AlphaFoldDB" id="A0A425AZB4"/>
<gene>
    <name evidence="1" type="ORF">COH52_13410</name>
</gene>
<evidence type="ECO:0008006" key="3">
    <source>
        <dbReference type="Google" id="ProtNLM"/>
    </source>
</evidence>
<organism evidence="1 2">
    <name type="scientific">Neisseria meningitidis</name>
    <dbReference type="NCBI Taxonomy" id="487"/>
    <lineage>
        <taxon>Bacteria</taxon>
        <taxon>Pseudomonadati</taxon>
        <taxon>Pseudomonadota</taxon>
        <taxon>Betaproteobacteria</taxon>
        <taxon>Neisseriales</taxon>
        <taxon>Neisseriaceae</taxon>
        <taxon>Neisseria</taxon>
    </lineage>
</organism>
<dbReference type="Proteomes" id="UP000283666">
    <property type="component" value="Unassembled WGS sequence"/>
</dbReference>
<proteinExistence type="predicted"/>
<accession>A0A425AZB4</accession>
<sequence length="179" mass="20624">MDFLEIFIMSAFRKILLIISCLLIASCSFVETIFYMAISPEPVVVDFPLGKKTKRSIELKQKIGKPYAISLGTNFIHYDPKQGERWIDDKLNYPYNISVKIFKVEEDGKKLIIDELLTERSRKLGGGVFGAGGKYSMHIYDFYLPEGEYLFEISDNSEYIPLYDEINNSIRIVVNARIQ</sequence>
<evidence type="ECO:0000313" key="1">
    <source>
        <dbReference type="EMBL" id="RQK75010.1"/>
    </source>
</evidence>
<reference evidence="1 2" key="1">
    <citation type="submission" date="2017-09" db="EMBL/GenBank/DDBJ databases">
        <title>Phenotypic and genotypic characterization of Colombian isolates of Neisseria meningitidis recovered from invasive disease.</title>
        <authorList>
            <person name="Duarte C."/>
            <person name="Gabastou J.M."/>
            <person name="Moreno J."/>
        </authorList>
    </citation>
    <scope>NUCLEOTIDE SEQUENCE [LARGE SCALE GENOMIC DNA]</scope>
    <source>
        <strain evidence="1 2">INS-Nm1012</strain>
    </source>
</reference>
<protein>
    <recommendedName>
        <fullName evidence="3">DUF5625 domain-containing protein</fullName>
    </recommendedName>
</protein>
<name>A0A425AZB4_NEIME</name>
<dbReference type="EMBL" id="NWZY01000082">
    <property type="protein sequence ID" value="RQK75010.1"/>
    <property type="molecule type" value="Genomic_DNA"/>
</dbReference>
<evidence type="ECO:0000313" key="2">
    <source>
        <dbReference type="Proteomes" id="UP000283666"/>
    </source>
</evidence>
<comment type="caution">
    <text evidence="1">The sequence shown here is derived from an EMBL/GenBank/DDBJ whole genome shotgun (WGS) entry which is preliminary data.</text>
</comment>